<evidence type="ECO:0000256" key="12">
    <source>
        <dbReference type="RuleBase" id="RU361154"/>
    </source>
</evidence>
<dbReference type="InterPro" id="IPR032312">
    <property type="entry name" value="LacZ_4"/>
</dbReference>
<organism evidence="15 16">
    <name type="scientific">Candidatus Caccoplasma merdipullorum</name>
    <dbReference type="NCBI Taxonomy" id="2840718"/>
    <lineage>
        <taxon>Bacteria</taxon>
        <taxon>Pseudomonadati</taxon>
        <taxon>Bacteroidota</taxon>
        <taxon>Bacteroidia</taxon>
        <taxon>Bacteroidales</taxon>
        <taxon>Bacteroidaceae</taxon>
        <taxon>Bacteroidaceae incertae sedis</taxon>
        <taxon>Candidatus Caccoplasma</taxon>
    </lineage>
</organism>
<dbReference type="PROSITE" id="PS00719">
    <property type="entry name" value="GLYCOSYL_HYDROL_F2_1"/>
    <property type="match status" value="1"/>
</dbReference>
<dbReference type="PANTHER" id="PTHR46323:SF2">
    <property type="entry name" value="BETA-GALACTOSIDASE"/>
    <property type="match status" value="1"/>
</dbReference>
<evidence type="ECO:0000256" key="2">
    <source>
        <dbReference type="ARBA" id="ARBA00001913"/>
    </source>
</evidence>
<evidence type="ECO:0000259" key="14">
    <source>
        <dbReference type="SMART" id="SM01038"/>
    </source>
</evidence>
<comment type="similarity">
    <text evidence="4 12">Belongs to the glycosyl hydrolase 2 family.</text>
</comment>
<dbReference type="Pfam" id="PF02837">
    <property type="entry name" value="Glyco_hydro_2_N"/>
    <property type="match status" value="1"/>
</dbReference>
<name>A0A9D9E2X4_9BACT</name>
<dbReference type="InterPro" id="IPR013783">
    <property type="entry name" value="Ig-like_fold"/>
</dbReference>
<dbReference type="SUPFAM" id="SSF74650">
    <property type="entry name" value="Galactose mutarotase-like"/>
    <property type="match status" value="1"/>
</dbReference>
<evidence type="ECO:0000256" key="9">
    <source>
        <dbReference type="ARBA" id="ARBA00022837"/>
    </source>
</evidence>
<dbReference type="FunFam" id="3.20.20.80:FF:000018">
    <property type="entry name" value="Beta-galactosidase"/>
    <property type="match status" value="1"/>
</dbReference>
<comment type="cofactor">
    <cofactor evidence="2">
        <name>Ca(2+)</name>
        <dbReference type="ChEBI" id="CHEBI:29108"/>
    </cofactor>
</comment>
<feature type="signal peptide" evidence="13">
    <location>
        <begin position="1"/>
        <end position="22"/>
    </location>
</feature>
<dbReference type="PROSITE" id="PS00608">
    <property type="entry name" value="GLYCOSYL_HYDROL_F2_2"/>
    <property type="match status" value="1"/>
</dbReference>
<dbReference type="InterPro" id="IPR011013">
    <property type="entry name" value="Gal_mutarotase_sf_dom"/>
</dbReference>
<evidence type="ECO:0000313" key="15">
    <source>
        <dbReference type="EMBL" id="MBO8437535.1"/>
    </source>
</evidence>
<dbReference type="Gene3D" id="2.60.40.10">
    <property type="entry name" value="Immunoglobulins"/>
    <property type="match status" value="2"/>
</dbReference>
<dbReference type="PANTHER" id="PTHR46323">
    <property type="entry name" value="BETA-GALACTOSIDASE"/>
    <property type="match status" value="1"/>
</dbReference>
<reference evidence="15" key="2">
    <citation type="journal article" date="2021" name="PeerJ">
        <title>Extensive microbial diversity within the chicken gut microbiome revealed by metagenomics and culture.</title>
        <authorList>
            <person name="Gilroy R."/>
            <person name="Ravi A."/>
            <person name="Getino M."/>
            <person name="Pursley I."/>
            <person name="Horton D.L."/>
            <person name="Alikhan N.F."/>
            <person name="Baker D."/>
            <person name="Gharbi K."/>
            <person name="Hall N."/>
            <person name="Watson M."/>
            <person name="Adriaenssens E.M."/>
            <person name="Foster-Nyarko E."/>
            <person name="Jarju S."/>
            <person name="Secka A."/>
            <person name="Antonio M."/>
            <person name="Oren A."/>
            <person name="Chaudhuri R.R."/>
            <person name="La Ragione R."/>
            <person name="Hildebrand F."/>
            <person name="Pallen M.J."/>
        </authorList>
    </citation>
    <scope>NUCLEOTIDE SEQUENCE</scope>
    <source>
        <strain evidence="15">G3-4614</strain>
    </source>
</reference>
<evidence type="ECO:0000256" key="7">
    <source>
        <dbReference type="ARBA" id="ARBA00013303"/>
    </source>
</evidence>
<proteinExistence type="inferred from homology"/>
<dbReference type="EC" id="3.2.1.23" evidence="6 12"/>
<keyword evidence="13" id="KW-0732">Signal</keyword>
<dbReference type="Gene3D" id="2.60.120.260">
    <property type="entry name" value="Galactose-binding domain-like"/>
    <property type="match status" value="1"/>
</dbReference>
<dbReference type="InterPro" id="IPR023230">
    <property type="entry name" value="Glyco_hydro_2_CS"/>
</dbReference>
<comment type="catalytic activity">
    <reaction evidence="1 12">
        <text>Hydrolysis of terminal non-reducing beta-D-galactose residues in beta-D-galactosides.</text>
        <dbReference type="EC" id="3.2.1.23"/>
    </reaction>
</comment>
<evidence type="ECO:0000256" key="13">
    <source>
        <dbReference type="SAM" id="SignalP"/>
    </source>
</evidence>
<dbReference type="SUPFAM" id="SSF51445">
    <property type="entry name" value="(Trans)glycosidases"/>
    <property type="match status" value="1"/>
</dbReference>
<dbReference type="Proteomes" id="UP000823636">
    <property type="component" value="Unassembled WGS sequence"/>
</dbReference>
<protein>
    <recommendedName>
        <fullName evidence="7 12">Beta-galactosidase</fullName>
        <ecNumber evidence="6 12">3.2.1.23</ecNumber>
    </recommendedName>
    <alternativeName>
        <fullName evidence="11 12">Lactase</fullName>
    </alternativeName>
</protein>
<evidence type="ECO:0000256" key="1">
    <source>
        <dbReference type="ARBA" id="ARBA00001412"/>
    </source>
</evidence>
<evidence type="ECO:0000256" key="6">
    <source>
        <dbReference type="ARBA" id="ARBA00012756"/>
    </source>
</evidence>
<dbReference type="Gene3D" id="3.20.20.80">
    <property type="entry name" value="Glycosidases"/>
    <property type="match status" value="1"/>
</dbReference>
<dbReference type="EMBL" id="JADIMW010000013">
    <property type="protein sequence ID" value="MBO8437535.1"/>
    <property type="molecule type" value="Genomic_DNA"/>
</dbReference>
<dbReference type="InterPro" id="IPR008979">
    <property type="entry name" value="Galactose-bd-like_sf"/>
</dbReference>
<dbReference type="InterPro" id="IPR006103">
    <property type="entry name" value="Glyco_hydro_2_cat"/>
</dbReference>
<dbReference type="PRINTS" id="PR00132">
    <property type="entry name" value="GLHYDRLASE2"/>
</dbReference>
<dbReference type="InterPro" id="IPR036156">
    <property type="entry name" value="Beta-gal/glucu_dom_sf"/>
</dbReference>
<evidence type="ECO:0000256" key="8">
    <source>
        <dbReference type="ARBA" id="ARBA00022801"/>
    </source>
</evidence>
<comment type="caution">
    <text evidence="15">The sequence shown here is derived from an EMBL/GenBank/DDBJ whole genome shotgun (WGS) entry which is preliminary data.</text>
</comment>
<dbReference type="SMART" id="SM01038">
    <property type="entry name" value="Bgal_small_N"/>
    <property type="match status" value="1"/>
</dbReference>
<accession>A0A9D9E2X4</accession>
<dbReference type="Pfam" id="PF02836">
    <property type="entry name" value="Glyco_hydro_2_C"/>
    <property type="match status" value="1"/>
</dbReference>
<evidence type="ECO:0000256" key="3">
    <source>
        <dbReference type="ARBA" id="ARBA00001959"/>
    </source>
</evidence>
<keyword evidence="9" id="KW-0106">Calcium</keyword>
<dbReference type="InterPro" id="IPR014718">
    <property type="entry name" value="GH-type_carb-bd"/>
</dbReference>
<keyword evidence="10 12" id="KW-0326">Glycosidase</keyword>
<dbReference type="InterPro" id="IPR050347">
    <property type="entry name" value="Bact_Beta-galactosidase"/>
</dbReference>
<dbReference type="Pfam" id="PF00703">
    <property type="entry name" value="Glyco_hydro_2"/>
    <property type="match status" value="1"/>
</dbReference>
<dbReference type="GO" id="GO:0009341">
    <property type="term" value="C:beta-galactosidase complex"/>
    <property type="evidence" value="ECO:0007669"/>
    <property type="project" value="InterPro"/>
</dbReference>
<dbReference type="InterPro" id="IPR006102">
    <property type="entry name" value="Ig-like_GH2"/>
</dbReference>
<evidence type="ECO:0000256" key="4">
    <source>
        <dbReference type="ARBA" id="ARBA00007401"/>
    </source>
</evidence>
<gene>
    <name evidence="15" type="ORF">IAC54_01375</name>
</gene>
<dbReference type="Pfam" id="PF16353">
    <property type="entry name" value="LacZ_4"/>
    <property type="match status" value="1"/>
</dbReference>
<dbReference type="InterPro" id="IPR004199">
    <property type="entry name" value="B-gal_small/dom_5"/>
</dbReference>
<evidence type="ECO:0000313" key="16">
    <source>
        <dbReference type="Proteomes" id="UP000823636"/>
    </source>
</evidence>
<dbReference type="InterPro" id="IPR023232">
    <property type="entry name" value="Glyco_hydro_2_AS"/>
</dbReference>
<dbReference type="InterPro" id="IPR017853">
    <property type="entry name" value="GH"/>
</dbReference>
<dbReference type="GO" id="GO:0004565">
    <property type="term" value="F:beta-galactosidase activity"/>
    <property type="evidence" value="ECO:0007669"/>
    <property type="project" value="UniProtKB-EC"/>
</dbReference>
<dbReference type="SUPFAM" id="SSF49303">
    <property type="entry name" value="beta-Galactosidase/glucuronidase domain"/>
    <property type="match status" value="2"/>
</dbReference>
<dbReference type="SUPFAM" id="SSF49785">
    <property type="entry name" value="Galactose-binding domain-like"/>
    <property type="match status" value="1"/>
</dbReference>
<dbReference type="Pfam" id="PF02929">
    <property type="entry name" value="Bgal_small_N"/>
    <property type="match status" value="1"/>
</dbReference>
<keyword evidence="8 12" id="KW-0378">Hydrolase</keyword>
<dbReference type="GO" id="GO:0005990">
    <property type="term" value="P:lactose catabolic process"/>
    <property type="evidence" value="ECO:0007669"/>
    <property type="project" value="TreeGrafter"/>
</dbReference>
<feature type="domain" description="Beta galactosidase small chain/" evidence="14">
    <location>
        <begin position="768"/>
        <end position="1057"/>
    </location>
</feature>
<comment type="cofactor">
    <cofactor evidence="3">
        <name>Na(+)</name>
        <dbReference type="ChEBI" id="CHEBI:29101"/>
    </cofactor>
</comment>
<evidence type="ECO:0000256" key="11">
    <source>
        <dbReference type="ARBA" id="ARBA00032230"/>
    </source>
</evidence>
<dbReference type="InterPro" id="IPR006104">
    <property type="entry name" value="Glyco_hydro_2_N"/>
</dbReference>
<sequence length="1060" mass="120245">MRLKTTVLKYFILTVMSLPANAGNAYTEITTPSILHRNKEAARASYMPIADEESYKTSGDYTKSPYFKSLNGTWKFFYTENPDDIPDGFASDTTDISGWKEITVPGNWELQGFGIPIYVNIGYEFVSPGNPPYMEAPKPPYVPRNFNPTGIYRRTFTVPQEWKGRQIYLTIDGSKSATYIYVNGREVGMHKDSKTPARYDITQYLKSGENDMAIKIYRWSDATYIEGYDYWRISGIERNIYLYSRPELHIEDFHAVSLLDTITYSNGKFDLSIDIKNKGAKEYPYKITYKLLDKEGETVATEIRSGKTADTGKVKFTAQLPGVKPWSAEEPNLYTLIIRLDNTETGTSDIISEKTGFRTVEIKNSQLKVNGKPILIKGVNLHEHNPYTGHYIDTSLMIKDLTLMKLNNINAIRTSHYPQSELFYRLCDEYGFYIVDEANVEAHGMRYDLRSCIGNDPRYRDAIVDRALSMVERDKNHPSVIIWSLGNESGNGYCFYESYLAIKEQDTTRPVQYERAEREWNTDIYCPMYSTPSQIAAYAQSADADKPLIMCEYAHAMGNSLGNFADYWKTIEAYDKLQGGFIWDWVDQGFAATTPDGKQYWAYGGDYGPEGTPSDDNFLINGIVFPDRKEKPQTTEMKHVYQNIKFTMTDKEKGELAVKNANYFTDLSKYEFKYEVTAAGEKVARGKFTLKTPPQQTDTVKIKLPRIPASGREYFLNISAIQKKAEELIPAGHEVASEQIPLTAIGTTFQIPLSGQPLKLAEDNGAIKIKGNAFTLDIDKTSGVITSYKISGNEMIKDGYGPRPNYWRAPTDNDYGYKMPVLCKTWREASKTSLQACDMNIAQTGDKIEITFNYRLHPSVSTYMTYRIYPSGYIEISMDTQAGEGTPFMPRAGLRMQLPGEYDNVEYFGRGPQENYPDRNTASFVGKYTTKVDSMYVPHVRPQENGYRTDVRYLKLTDNKGRGIMITASRPIGFNTHKNTIEDFDGGYFGEADSSDPAKKNIEQKHTSDITPRDMVECCIDYKMTGIGGNDSWGALPEDKYICRPAESGDTFTFIIAPTK</sequence>
<evidence type="ECO:0000256" key="5">
    <source>
        <dbReference type="ARBA" id="ARBA00011245"/>
    </source>
</evidence>
<evidence type="ECO:0000256" key="10">
    <source>
        <dbReference type="ARBA" id="ARBA00023295"/>
    </source>
</evidence>
<dbReference type="GO" id="GO:0030246">
    <property type="term" value="F:carbohydrate binding"/>
    <property type="evidence" value="ECO:0007669"/>
    <property type="project" value="InterPro"/>
</dbReference>
<dbReference type="AlphaFoldDB" id="A0A9D9E2X4"/>
<dbReference type="Gene3D" id="2.70.98.10">
    <property type="match status" value="1"/>
</dbReference>
<comment type="subunit">
    <text evidence="5">Monomer.</text>
</comment>
<feature type="chain" id="PRO_5039666880" description="Beta-galactosidase" evidence="13">
    <location>
        <begin position="23"/>
        <end position="1060"/>
    </location>
</feature>
<reference evidence="15" key="1">
    <citation type="submission" date="2020-10" db="EMBL/GenBank/DDBJ databases">
        <authorList>
            <person name="Gilroy R."/>
        </authorList>
    </citation>
    <scope>NUCLEOTIDE SEQUENCE</scope>
    <source>
        <strain evidence="15">G3-4614</strain>
    </source>
</reference>
<dbReference type="InterPro" id="IPR006101">
    <property type="entry name" value="Glyco_hydro_2"/>
</dbReference>